<keyword evidence="2" id="KW-0067">ATP-binding</keyword>
<dbReference type="RefSeq" id="XP_037193303.1">
    <property type="nucleotide sequence ID" value="XM_037334769.1"/>
</dbReference>
<dbReference type="Gene3D" id="3.40.50.10810">
    <property type="entry name" value="Tandem AAA-ATPase domain"/>
    <property type="match status" value="1"/>
</dbReference>
<evidence type="ECO:0000313" key="4">
    <source>
        <dbReference type="EMBL" id="KAF5874357.1"/>
    </source>
</evidence>
<organism evidence="4 5">
    <name type="scientific">Botrytis fragariae</name>
    <dbReference type="NCBI Taxonomy" id="1964551"/>
    <lineage>
        <taxon>Eukaryota</taxon>
        <taxon>Fungi</taxon>
        <taxon>Dikarya</taxon>
        <taxon>Ascomycota</taxon>
        <taxon>Pezizomycotina</taxon>
        <taxon>Leotiomycetes</taxon>
        <taxon>Helotiales</taxon>
        <taxon>Sclerotiniaceae</taxon>
        <taxon>Botrytis</taxon>
    </lineage>
</organism>
<dbReference type="GO" id="GO:0004386">
    <property type="term" value="F:helicase activity"/>
    <property type="evidence" value="ECO:0007669"/>
    <property type="project" value="UniProtKB-KW"/>
</dbReference>
<dbReference type="Pfam" id="PF00176">
    <property type="entry name" value="SNF2-rel_dom"/>
    <property type="match status" value="1"/>
</dbReference>
<evidence type="ECO:0000259" key="3">
    <source>
        <dbReference type="PROSITE" id="PS51192"/>
    </source>
</evidence>
<dbReference type="InterPro" id="IPR014001">
    <property type="entry name" value="Helicase_ATP-bd"/>
</dbReference>
<sequence>MRSESEIKDLLGHIARPVEKQDNAESAESFTGNMANMAIATALAPVTPFEKNRMPQQEEFFNKYAEKAPTLEEACRQLDIESIEELWIGELGPDTTLKFWQPSGMSWMVNKSAEIGECILGDDMGLGKTLQALGLICHMNNKRKKGNGDIGQPKPSLVVGPIAVLNVWKRVVENFLYEKYQVHLYCAGGKTPILSKESLKSLKLPQYHIFVANFEWLRAKHKGQNKPDLRAVFDTVIIDKAHTMKDENTGKYEVLRNFLLLTGPPVMNQDVDIAAMLSLFRPDNL</sequence>
<gene>
    <name evidence="4" type="ORF">Bfra_004363</name>
</gene>
<dbReference type="EMBL" id="JABFCT010000007">
    <property type="protein sequence ID" value="KAF5874357.1"/>
    <property type="molecule type" value="Genomic_DNA"/>
</dbReference>
<comment type="caution">
    <text evidence="4">The sequence shown here is derived from an EMBL/GenBank/DDBJ whole genome shotgun (WGS) entry which is preliminary data.</text>
</comment>
<dbReference type="SUPFAM" id="SSF52540">
    <property type="entry name" value="P-loop containing nucleoside triphosphate hydrolases"/>
    <property type="match status" value="1"/>
</dbReference>
<evidence type="ECO:0000256" key="2">
    <source>
        <dbReference type="ARBA" id="ARBA00022840"/>
    </source>
</evidence>
<dbReference type="SMART" id="SM00487">
    <property type="entry name" value="DEXDc"/>
    <property type="match status" value="1"/>
</dbReference>
<keyword evidence="1" id="KW-0547">Nucleotide-binding</keyword>
<name>A0A8H6AVF6_9HELO</name>
<dbReference type="PANTHER" id="PTHR10799">
    <property type="entry name" value="SNF2/RAD54 HELICASE FAMILY"/>
    <property type="match status" value="1"/>
</dbReference>
<accession>A0A8H6AVF6</accession>
<dbReference type="GeneID" id="59258461"/>
<dbReference type="GO" id="GO:0005524">
    <property type="term" value="F:ATP binding"/>
    <property type="evidence" value="ECO:0007669"/>
    <property type="project" value="InterPro"/>
</dbReference>
<dbReference type="AlphaFoldDB" id="A0A8H6AVF6"/>
<protein>
    <submittedName>
        <fullName evidence="4">Putative snf2 family helicase atpase protein</fullName>
    </submittedName>
</protein>
<reference evidence="4 5" key="1">
    <citation type="journal article" date="2020" name="Phytopathology">
        <title>A high-quality genome resource of Botrytis fragariae, a new and rapidly spreading fungal pathogen causing strawberry gray mold in the U.S.A.</title>
        <authorList>
            <person name="Wu Y."/>
            <person name="Saski C.A."/>
            <person name="Schnabel G."/>
            <person name="Xiao S."/>
            <person name="Hu M."/>
        </authorList>
    </citation>
    <scope>NUCLEOTIDE SEQUENCE [LARGE SCALE GENOMIC DNA]</scope>
    <source>
        <strain evidence="4 5">BVB16</strain>
    </source>
</reference>
<feature type="domain" description="Helicase ATP-binding" evidence="3">
    <location>
        <begin position="109"/>
        <end position="283"/>
    </location>
</feature>
<keyword evidence="5" id="KW-1185">Reference proteome</keyword>
<dbReference type="PROSITE" id="PS51192">
    <property type="entry name" value="HELICASE_ATP_BIND_1"/>
    <property type="match status" value="1"/>
</dbReference>
<dbReference type="InterPro" id="IPR000330">
    <property type="entry name" value="SNF2_N"/>
</dbReference>
<proteinExistence type="predicted"/>
<dbReference type="InterPro" id="IPR027417">
    <property type="entry name" value="P-loop_NTPase"/>
</dbReference>
<dbReference type="OrthoDB" id="3557974at2759"/>
<evidence type="ECO:0000256" key="1">
    <source>
        <dbReference type="ARBA" id="ARBA00022741"/>
    </source>
</evidence>
<keyword evidence="4" id="KW-0378">Hydrolase</keyword>
<dbReference type="InterPro" id="IPR038718">
    <property type="entry name" value="SNF2-like_sf"/>
</dbReference>
<dbReference type="Proteomes" id="UP000531561">
    <property type="component" value="Unassembled WGS sequence"/>
</dbReference>
<evidence type="ECO:0000313" key="5">
    <source>
        <dbReference type="Proteomes" id="UP000531561"/>
    </source>
</evidence>
<keyword evidence="4" id="KW-0347">Helicase</keyword>